<dbReference type="CDD" id="cd02778">
    <property type="entry name" value="MopB_CT_Thiosulfate-R-like"/>
    <property type="match status" value="1"/>
</dbReference>
<organism evidence="10 11">
    <name type="scientific">Desulfacinum infernum DSM 9756</name>
    <dbReference type="NCBI Taxonomy" id="1121391"/>
    <lineage>
        <taxon>Bacteria</taxon>
        <taxon>Pseudomonadati</taxon>
        <taxon>Thermodesulfobacteriota</taxon>
        <taxon>Syntrophobacteria</taxon>
        <taxon>Syntrophobacterales</taxon>
        <taxon>Syntrophobacteraceae</taxon>
        <taxon>Desulfacinum</taxon>
    </lineage>
</organism>
<keyword evidence="11" id="KW-1185">Reference proteome</keyword>
<keyword evidence="3" id="KW-0500">Molybdenum</keyword>
<evidence type="ECO:0000313" key="11">
    <source>
        <dbReference type="Proteomes" id="UP000184076"/>
    </source>
</evidence>
<evidence type="ECO:0000259" key="9">
    <source>
        <dbReference type="PROSITE" id="PS51669"/>
    </source>
</evidence>
<dbReference type="Pfam" id="PF01568">
    <property type="entry name" value="Molydop_binding"/>
    <property type="match status" value="1"/>
</dbReference>
<dbReference type="InterPro" id="IPR009010">
    <property type="entry name" value="Asp_de-COase-like_dom_sf"/>
</dbReference>
<dbReference type="Gene3D" id="3.40.50.740">
    <property type="match status" value="1"/>
</dbReference>
<evidence type="ECO:0000256" key="4">
    <source>
        <dbReference type="ARBA" id="ARBA00022723"/>
    </source>
</evidence>
<keyword evidence="5" id="KW-0732">Signal</keyword>
<keyword evidence="2" id="KW-0004">4Fe-4S</keyword>
<dbReference type="Proteomes" id="UP000184076">
    <property type="component" value="Unassembled WGS sequence"/>
</dbReference>
<dbReference type="SUPFAM" id="SSF50692">
    <property type="entry name" value="ADC-like"/>
    <property type="match status" value="1"/>
</dbReference>
<protein>
    <submittedName>
        <fullName evidence="10">Monomeric thiosulfate reductase apoprotein</fullName>
    </submittedName>
</protein>
<evidence type="ECO:0000256" key="1">
    <source>
        <dbReference type="ARBA" id="ARBA00010312"/>
    </source>
</evidence>
<evidence type="ECO:0000256" key="8">
    <source>
        <dbReference type="ARBA" id="ARBA00023014"/>
    </source>
</evidence>
<evidence type="ECO:0000256" key="6">
    <source>
        <dbReference type="ARBA" id="ARBA00023002"/>
    </source>
</evidence>
<dbReference type="PROSITE" id="PS51669">
    <property type="entry name" value="4FE4S_MOW_BIS_MGD"/>
    <property type="match status" value="1"/>
</dbReference>
<dbReference type="PANTHER" id="PTHR43742">
    <property type="entry name" value="TRIMETHYLAMINE-N-OXIDE REDUCTASE"/>
    <property type="match status" value="1"/>
</dbReference>
<dbReference type="Gene3D" id="2.20.25.90">
    <property type="entry name" value="ADC-like domains"/>
    <property type="match status" value="1"/>
</dbReference>
<dbReference type="GO" id="GO:0046872">
    <property type="term" value="F:metal ion binding"/>
    <property type="evidence" value="ECO:0007669"/>
    <property type="project" value="UniProtKB-KW"/>
</dbReference>
<evidence type="ECO:0000256" key="2">
    <source>
        <dbReference type="ARBA" id="ARBA00022485"/>
    </source>
</evidence>
<evidence type="ECO:0000256" key="7">
    <source>
        <dbReference type="ARBA" id="ARBA00023004"/>
    </source>
</evidence>
<evidence type="ECO:0000256" key="5">
    <source>
        <dbReference type="ARBA" id="ARBA00022729"/>
    </source>
</evidence>
<keyword evidence="6" id="KW-0560">Oxidoreductase</keyword>
<dbReference type="EMBL" id="FQVB01000009">
    <property type="protein sequence ID" value="SHE98751.1"/>
    <property type="molecule type" value="Genomic_DNA"/>
</dbReference>
<dbReference type="InterPro" id="IPR006963">
    <property type="entry name" value="Mopterin_OxRdtase_4Fe-4S_dom"/>
</dbReference>
<dbReference type="Gene3D" id="3.30.2070.10">
    <property type="entry name" value="Formate dehydrogenase/DMSO reductase"/>
    <property type="match status" value="1"/>
</dbReference>
<keyword evidence="7" id="KW-0408">Iron</keyword>
<dbReference type="OrthoDB" id="9803192at2"/>
<proteinExistence type="inferred from homology"/>
<keyword evidence="8" id="KW-0411">Iron-sulfur</keyword>
<sequence>MAGGKIYSICGMCSVRCPIQACVEDGMCTDIQGNPHASGIEGALCARGAAGLALVNDDERPQAPMIRTGERGQGRWRRVSWEEALDYTAHRLQQVMEQFGPRTVLFSDRGGPFRDLHQAFVRGLGSPNYSNHDASCARNVQHAAQSLFGFGRKGLVYDLRNARHVVLQTRNILEAVNVKEVNDLMTALDHGAKLTVIDIRATRTAAKADHFFLVRPGSDYAFNLAVIHVLLTRGLYDKKFARRWIKDLDRLQEFVRPYTPEWAEGETGIAAHRIIALARELADARPAVLWHPGWMTARYSDSFYVCRSAYIINALLGSIGAKGGLPLANTPADVGRKGLRKLADLFPKPQEKRADGVGWRYGHFDSGPGLLHLAFQAIETEDPYPVKAYIAYRHDPLMGFPDQDALKRIWRKLDFLVSVTFSWSDTAWFSDVVLPLSPYLERESILACKNGLKPYFFLRQRVQEPRYDTKADWEILCSLAEKLDLKPLAFQSVEDIWKFQLEGTGVSMEDFRATGMVALADKPVYRSMEELRFKTPSGKIEILCERLEAQGLPSLKPYTPPARPPEGMFRITFGRCPVHTQGHTVNNPLLHEQMPENRLWLNREAAAAMGIADGEEVEISNNGRTARIKVNITDFIHPEAVFLVHGFGHTLPVESRAFGKGAADNLLMPGGLRLWDPAGGALAMQEHFVRVRKIPDA</sequence>
<name>A0A1M4XZ28_9BACT</name>
<gene>
    <name evidence="10" type="ORF">SAMN02745206_01155</name>
</gene>
<feature type="domain" description="4Fe-4S Mo/W bis-MGD-type" evidence="9">
    <location>
        <begin position="3"/>
        <end position="59"/>
    </location>
</feature>
<dbReference type="GO" id="GO:0043546">
    <property type="term" value="F:molybdopterin cofactor binding"/>
    <property type="evidence" value="ECO:0007669"/>
    <property type="project" value="InterPro"/>
</dbReference>
<accession>A0A1M4XZ28</accession>
<dbReference type="GO" id="GO:0051539">
    <property type="term" value="F:4 iron, 4 sulfur cluster binding"/>
    <property type="evidence" value="ECO:0007669"/>
    <property type="project" value="UniProtKB-KW"/>
</dbReference>
<reference evidence="11" key="1">
    <citation type="submission" date="2016-11" db="EMBL/GenBank/DDBJ databases">
        <authorList>
            <person name="Varghese N."/>
            <person name="Submissions S."/>
        </authorList>
    </citation>
    <scope>NUCLEOTIDE SEQUENCE [LARGE SCALE GENOMIC DNA]</scope>
    <source>
        <strain evidence="11">DSM 9756</strain>
    </source>
</reference>
<evidence type="ECO:0000313" key="10">
    <source>
        <dbReference type="EMBL" id="SHE98751.1"/>
    </source>
</evidence>
<comment type="similarity">
    <text evidence="1">Belongs to the prokaryotic molybdopterin-containing oxidoreductase family.</text>
</comment>
<dbReference type="AlphaFoldDB" id="A0A1M4XZ28"/>
<dbReference type="Pfam" id="PF04879">
    <property type="entry name" value="Molybdop_Fe4S4"/>
    <property type="match status" value="1"/>
</dbReference>
<dbReference type="STRING" id="1121391.SAMN02745206_01155"/>
<evidence type="ECO:0000256" key="3">
    <source>
        <dbReference type="ARBA" id="ARBA00022505"/>
    </source>
</evidence>
<dbReference type="PANTHER" id="PTHR43742:SF9">
    <property type="entry name" value="TETRATHIONATE REDUCTASE SUBUNIT A"/>
    <property type="match status" value="1"/>
</dbReference>
<dbReference type="Gene3D" id="2.40.40.20">
    <property type="match status" value="1"/>
</dbReference>
<dbReference type="CDD" id="cd02755">
    <property type="entry name" value="MopB_Thiosulfate-R-like"/>
    <property type="match status" value="1"/>
</dbReference>
<dbReference type="GO" id="GO:0016491">
    <property type="term" value="F:oxidoreductase activity"/>
    <property type="evidence" value="ECO:0007669"/>
    <property type="project" value="UniProtKB-KW"/>
</dbReference>
<dbReference type="SMART" id="SM00926">
    <property type="entry name" value="Molybdop_Fe4S4"/>
    <property type="match status" value="1"/>
</dbReference>
<dbReference type="Gene3D" id="3.40.228.10">
    <property type="entry name" value="Dimethylsulfoxide Reductase, domain 2"/>
    <property type="match status" value="1"/>
</dbReference>
<dbReference type="InterPro" id="IPR050612">
    <property type="entry name" value="Prok_Mopterin_Oxidored"/>
</dbReference>
<dbReference type="InterPro" id="IPR006657">
    <property type="entry name" value="MoPterin_dinucl-bd_dom"/>
</dbReference>
<keyword evidence="4" id="KW-0479">Metal-binding</keyword>
<dbReference type="InterPro" id="IPR006656">
    <property type="entry name" value="Mopterin_OxRdtase"/>
</dbReference>
<dbReference type="SUPFAM" id="SSF53706">
    <property type="entry name" value="Formate dehydrogenase/DMSO reductase, domains 1-3"/>
    <property type="match status" value="1"/>
</dbReference>
<dbReference type="Pfam" id="PF00384">
    <property type="entry name" value="Molybdopterin"/>
    <property type="match status" value="1"/>
</dbReference>
<dbReference type="RefSeq" id="WP_073037897.1">
    <property type="nucleotide sequence ID" value="NZ_FQVB01000009.1"/>
</dbReference>